<keyword evidence="3" id="KW-1185">Reference proteome</keyword>
<keyword evidence="2" id="KW-0418">Kinase</keyword>
<comment type="caution">
    <text evidence="2">The sequence shown here is derived from an EMBL/GenBank/DDBJ whole genome shotgun (WGS) entry which is preliminary data.</text>
</comment>
<dbReference type="AlphaFoldDB" id="A0A4R6RPM3"/>
<gene>
    <name evidence="2" type="ORF">EDD54_0017</name>
</gene>
<dbReference type="Gene3D" id="3.30.565.10">
    <property type="entry name" value="Histidine kinase-like ATPase, C-terminal domain"/>
    <property type="match status" value="1"/>
</dbReference>
<dbReference type="SUPFAM" id="SSF55874">
    <property type="entry name" value="ATPase domain of HSP90 chaperone/DNA topoisomerase II/histidine kinase"/>
    <property type="match status" value="1"/>
</dbReference>
<evidence type="ECO:0000313" key="3">
    <source>
        <dbReference type="Proteomes" id="UP000294547"/>
    </source>
</evidence>
<feature type="compositionally biased region" description="Basic and acidic residues" evidence="1">
    <location>
        <begin position="416"/>
        <end position="427"/>
    </location>
</feature>
<evidence type="ECO:0000256" key="1">
    <source>
        <dbReference type="SAM" id="MobiDB-lite"/>
    </source>
</evidence>
<name>A0A4R6RPM3_9HYPH</name>
<evidence type="ECO:0000313" key="2">
    <source>
        <dbReference type="EMBL" id="TDP88721.1"/>
    </source>
</evidence>
<keyword evidence="2" id="KW-0808">Transferase</keyword>
<protein>
    <submittedName>
        <fullName evidence="2">Histidine kinase/DNA gyrase B/HSP90-like ATPase</fullName>
    </submittedName>
</protein>
<dbReference type="OrthoDB" id="9813438at2"/>
<dbReference type="Proteomes" id="UP000294547">
    <property type="component" value="Unassembled WGS sequence"/>
</dbReference>
<dbReference type="GO" id="GO:0016301">
    <property type="term" value="F:kinase activity"/>
    <property type="evidence" value="ECO:0007669"/>
    <property type="project" value="UniProtKB-KW"/>
</dbReference>
<reference evidence="2 3" key="1">
    <citation type="submission" date="2019-03" db="EMBL/GenBank/DDBJ databases">
        <title>Genomic Encyclopedia of Type Strains, Phase IV (KMG-IV): sequencing the most valuable type-strain genomes for metagenomic binning, comparative biology and taxonomic classification.</title>
        <authorList>
            <person name="Goeker M."/>
        </authorList>
    </citation>
    <scope>NUCLEOTIDE SEQUENCE [LARGE SCALE GENOMIC DNA]</scope>
    <source>
        <strain evidence="2 3">DSM 102969</strain>
    </source>
</reference>
<feature type="compositionally biased region" description="Basic and acidic residues" evidence="1">
    <location>
        <begin position="447"/>
        <end position="469"/>
    </location>
</feature>
<accession>A0A4R6RPM3</accession>
<sequence>MSFAIIPQKLSIKAMRSSGYKDSAYAIAELIDNSIQAGEGLSRPVAVEVICIDKAGLDSPGGRRRLDRLAVYDNASGMDRDTLRRALQFGVGNHLEEDDQKGIGKFGMGLPNSSISQARRVDVYTWRDGKTWHSYLDVDEIQEGEMVDVPEPQAAVIPPDWLKVISTDVGESGTLVIWTQLDLMKWKQSTALLRNAEMMIGRIYRYFINTGKATIRLAAYEEGRSGHFVNVNEEFVRPNDPLMLMRGTSAPAPYNDTPAFEPFGEPQEIEVGYGGQTHIVTVTASICKVETRKKGGRSPIGALAKKNQGVSVVRADRELELNRSFENSYDPRERWWGIEVAFTPALDAVFGVSNNKQSATSFQRLDIEEDAAAQSLSLADYQHQLDLDNDPRLPMYEISRVVDKLLETIRAQVARMREGERTEKAAQSEDGSTAEDIATRALRRRQERLGETGASDKDESRPDEERTDVLTDEIEQEGLDPATAREIAVTYVKRKIKFLFRHADFPGFAVFDITSKAGVIIITINTKHPAHAHLFDLLREGEADTPESPALQGLKLLLTAWARMEDEASGDRKIELEDTRGEWGRIARDFLREADE</sequence>
<dbReference type="InterPro" id="IPR036890">
    <property type="entry name" value="HATPase_C_sf"/>
</dbReference>
<dbReference type="Pfam" id="PF13589">
    <property type="entry name" value="HATPase_c_3"/>
    <property type="match status" value="1"/>
</dbReference>
<organism evidence="2 3">
    <name type="scientific">Oharaeibacter diazotrophicus</name>
    <dbReference type="NCBI Taxonomy" id="1920512"/>
    <lineage>
        <taxon>Bacteria</taxon>
        <taxon>Pseudomonadati</taxon>
        <taxon>Pseudomonadota</taxon>
        <taxon>Alphaproteobacteria</taxon>
        <taxon>Hyphomicrobiales</taxon>
        <taxon>Pleomorphomonadaceae</taxon>
        <taxon>Oharaeibacter</taxon>
    </lineage>
</organism>
<proteinExistence type="predicted"/>
<dbReference type="EMBL" id="SNXY01000001">
    <property type="protein sequence ID" value="TDP88721.1"/>
    <property type="molecule type" value="Genomic_DNA"/>
</dbReference>
<feature type="region of interest" description="Disordered" evidence="1">
    <location>
        <begin position="416"/>
        <end position="477"/>
    </location>
</feature>
<dbReference type="RefSeq" id="WP_133673926.1">
    <property type="nucleotide sequence ID" value="NZ_BSPM01000015.1"/>
</dbReference>